<evidence type="ECO:0000256" key="6">
    <source>
        <dbReference type="ARBA" id="ARBA00022840"/>
    </source>
</evidence>
<dbReference type="Pfam" id="PF03461">
    <property type="entry name" value="TRCF"/>
    <property type="match status" value="1"/>
</dbReference>
<dbReference type="SMART" id="SM01058">
    <property type="entry name" value="CarD_TRCF"/>
    <property type="match status" value="1"/>
</dbReference>
<evidence type="ECO:0000256" key="4">
    <source>
        <dbReference type="ARBA" id="ARBA00022801"/>
    </source>
</evidence>
<organism evidence="12 13">
    <name type="scientific">Peloplasma aerotolerans</name>
    <dbReference type="NCBI Taxonomy" id="3044389"/>
    <lineage>
        <taxon>Bacteria</taxon>
        <taxon>Bacillati</taxon>
        <taxon>Mycoplasmatota</taxon>
        <taxon>Mollicutes</taxon>
        <taxon>Acholeplasmatales</taxon>
        <taxon>Acholeplasmataceae</taxon>
        <taxon>Peloplasma</taxon>
    </lineage>
</organism>
<keyword evidence="8 9" id="KW-0234">DNA repair</keyword>
<dbReference type="SUPFAM" id="SSF141259">
    <property type="entry name" value="CarD-like"/>
    <property type="match status" value="1"/>
</dbReference>
<accession>A0AAW6U985</accession>
<dbReference type="HAMAP" id="MF_00969">
    <property type="entry name" value="TRCF"/>
    <property type="match status" value="1"/>
</dbReference>
<dbReference type="RefSeq" id="WP_282838644.1">
    <property type="nucleotide sequence ID" value="NZ_JASCXW010000002.1"/>
</dbReference>
<dbReference type="InterPro" id="IPR011545">
    <property type="entry name" value="DEAD/DEAH_box_helicase_dom"/>
</dbReference>
<feature type="domain" description="Helicase C-terminal" evidence="11">
    <location>
        <begin position="793"/>
        <end position="947"/>
    </location>
</feature>
<dbReference type="InterPro" id="IPR001650">
    <property type="entry name" value="Helicase_C-like"/>
</dbReference>
<keyword evidence="13" id="KW-1185">Reference proteome</keyword>
<dbReference type="Gene3D" id="2.40.10.170">
    <property type="match status" value="1"/>
</dbReference>
<dbReference type="Pfam" id="PF00270">
    <property type="entry name" value="DEAD"/>
    <property type="match status" value="1"/>
</dbReference>
<evidence type="ECO:0000256" key="1">
    <source>
        <dbReference type="ARBA" id="ARBA00022490"/>
    </source>
</evidence>
<dbReference type="AlphaFoldDB" id="A0AAW6U985"/>
<dbReference type="Gene3D" id="3.30.2060.10">
    <property type="entry name" value="Penicillin-binding protein 1b domain"/>
    <property type="match status" value="1"/>
</dbReference>
<evidence type="ECO:0000256" key="9">
    <source>
        <dbReference type="HAMAP-Rule" id="MF_00969"/>
    </source>
</evidence>
<comment type="similarity">
    <text evidence="9">In the C-terminal section; belongs to the helicase family. RecG subfamily.</text>
</comment>
<evidence type="ECO:0000313" key="13">
    <source>
        <dbReference type="Proteomes" id="UP001431532"/>
    </source>
</evidence>
<dbReference type="Pfam" id="PF17757">
    <property type="entry name" value="UvrB_inter"/>
    <property type="match status" value="1"/>
</dbReference>
<protein>
    <recommendedName>
        <fullName evidence="9">Transcription-repair-coupling factor</fullName>
        <shortName evidence="9">TRCF</shortName>
        <ecNumber evidence="9">3.6.4.-</ecNumber>
    </recommendedName>
</protein>
<dbReference type="GO" id="GO:0000716">
    <property type="term" value="P:transcription-coupled nucleotide-excision repair, DNA damage recognition"/>
    <property type="evidence" value="ECO:0007669"/>
    <property type="project" value="UniProtKB-UniRule"/>
</dbReference>
<keyword evidence="7 9" id="KW-0238">DNA-binding</keyword>
<keyword evidence="4 9" id="KW-0378">Hydrolase</keyword>
<dbReference type="GO" id="GO:0005524">
    <property type="term" value="F:ATP binding"/>
    <property type="evidence" value="ECO:0007669"/>
    <property type="project" value="UniProtKB-UniRule"/>
</dbReference>
<evidence type="ECO:0000256" key="2">
    <source>
        <dbReference type="ARBA" id="ARBA00022741"/>
    </source>
</evidence>
<dbReference type="EMBL" id="JASCXW010000002">
    <property type="protein sequence ID" value="MDI6452229.1"/>
    <property type="molecule type" value="Genomic_DNA"/>
</dbReference>
<comment type="function">
    <text evidence="9">Couples transcription and DNA repair by recognizing RNA polymerase (RNAP) stalled at DNA lesions. Mediates ATP-dependent release of RNAP and its truncated transcript from the DNA, and recruitment of nucleotide excision repair machinery to the damaged site.</text>
</comment>
<comment type="subcellular location">
    <subcellularLocation>
        <location evidence="9">Cytoplasm</location>
    </subcellularLocation>
</comment>
<dbReference type="InterPro" id="IPR004576">
    <property type="entry name" value="Mfd"/>
</dbReference>
<proteinExistence type="inferred from homology"/>
<dbReference type="InterPro" id="IPR047112">
    <property type="entry name" value="RecG/Mfd"/>
</dbReference>
<evidence type="ECO:0000259" key="10">
    <source>
        <dbReference type="PROSITE" id="PS51192"/>
    </source>
</evidence>
<dbReference type="Pfam" id="PF00271">
    <property type="entry name" value="Helicase_C"/>
    <property type="match status" value="1"/>
</dbReference>
<dbReference type="SMART" id="SM00487">
    <property type="entry name" value="DEXDc"/>
    <property type="match status" value="1"/>
</dbReference>
<evidence type="ECO:0000256" key="7">
    <source>
        <dbReference type="ARBA" id="ARBA00023125"/>
    </source>
</evidence>
<sequence>MIEYLRKKSNILKIIKKTSISMFFKSSNDTYNVYLAALDYLENKTSIFIVTPNLYEAQKYYDIMSQIIDAEDVLFYPADQTLTSIMALGSPEFKSERLYTLKQLMTGKPFIVITTLQGLCQRQLTPTDYHNSVKMLHKGKSYDLEKLVQYLVYSGYARTYTVEKPGEFSIRGHILDIYTLNNEQPYRLDFFDDVLDQIKMFDVETQRSFAEIETLEIAPMNELFYTDQMKEDVISKVKKYFDNMTLSERETEKLNQDIESLEMRTKLDALTIYIPFFNQEETTLLDFSQDKKVYMIDVHKMRVNETSIQSDLETYATTMNGSAFLSIPFRVSLEKQLKQEHIEVDNFGLNSPPNAIDLGVISPNNYQGNLALLHLDIKDLLSNYQILMSISTDIYREELIDFLEEKSLPYRLDESDEPGIYLFNQPSFGSFLSRSDKALLLDESQLFSYRTRPAIRYRSVLNQSTKIRRIEDLTVGDFVVHYDYGIGQYVGLKTMELSHEKRDYLHIIYANQEVLYVPMDQIDMVLKYSSYDGMHPKLSKLGGKQWTKTKASVRMKIKDLSDRLIMLYAQRQQSVGFAFNKDNDMEKSFERDFEYEATVDQQKAILDTKHDMEMERPMDRLICGDVGFGKTEVALRAAFKAVINAKQVLYLVPTTVLARQHYYTFKERFEKYGANIALLSRFLTSKKQKDTLEKLKKGFVDVVIGTHRLLSKDVKFKDLGLLIIDEEQRFGVEHKEKIREIKINVDTLTLSATPIPRTLQMSMMGLKDLSMIDTPPRNRYPVQTYVVERQDALIKEAITRELARGGQVFYLFNTVQGIEGMVHRLQKLVPEARVAYAHGQMNRNQLESVLSDFIDHEYDILVSTTIIETGVDIPNTNTLVIHDADKLGLAQLYQIRGRVGRSDRIAYAYLLYDAHRNINDEAKKRLSAIQDFTALGSGFKIAMRDLSIRGAGDVLGSEQSGFIDSVGIELYMKLLEEAMTGVSLEKPKETAIDEIYAARHVDPNYVSEDSVRIEIHKRISELNRIQDVEDLKDELVDRFGSLSPDLLLYMYEKLFKKLSSKIGVQKTIVESRQVTLVLSMEASANINGNKLFEKANQFLTQVRLSYLKGHVHIILVTKNEKQHWLYLFDLFLEDFIYN</sequence>
<gene>
    <name evidence="9 12" type="primary">mfd</name>
    <name evidence="12" type="ORF">QJ521_01525</name>
</gene>
<dbReference type="GO" id="GO:0006355">
    <property type="term" value="P:regulation of DNA-templated transcription"/>
    <property type="evidence" value="ECO:0007669"/>
    <property type="project" value="UniProtKB-UniRule"/>
</dbReference>
<dbReference type="NCBIfam" id="TIGR00580">
    <property type="entry name" value="mfd"/>
    <property type="match status" value="1"/>
</dbReference>
<dbReference type="InterPro" id="IPR005118">
    <property type="entry name" value="TRCF_C"/>
</dbReference>
<dbReference type="EC" id="3.6.4.-" evidence="9"/>
<dbReference type="SUPFAM" id="SSF143517">
    <property type="entry name" value="TRCF domain-like"/>
    <property type="match status" value="1"/>
</dbReference>
<dbReference type="PROSITE" id="PS51194">
    <property type="entry name" value="HELICASE_CTER"/>
    <property type="match status" value="1"/>
</dbReference>
<dbReference type="Gene3D" id="3.90.1150.50">
    <property type="entry name" value="Transcription-repair-coupling factor, D7 domain"/>
    <property type="match status" value="1"/>
</dbReference>
<evidence type="ECO:0000256" key="8">
    <source>
        <dbReference type="ARBA" id="ARBA00023204"/>
    </source>
</evidence>
<dbReference type="GO" id="GO:0005737">
    <property type="term" value="C:cytoplasm"/>
    <property type="evidence" value="ECO:0007669"/>
    <property type="project" value="UniProtKB-SubCell"/>
</dbReference>
<dbReference type="SMART" id="SM00490">
    <property type="entry name" value="HELICc"/>
    <property type="match status" value="1"/>
</dbReference>
<reference evidence="12" key="1">
    <citation type="submission" date="2023-05" db="EMBL/GenBank/DDBJ databases">
        <title>Mariniplasma microaerophilum sp. nov., a novel anaerobic mollicute isolated from terrestrial mud volcano, Taman Peninsula, Russia.</title>
        <authorList>
            <person name="Khomyakova M.A."/>
            <person name="Merkel A.Y."/>
            <person name="Slobodkin A.I."/>
        </authorList>
    </citation>
    <scope>NUCLEOTIDE SEQUENCE</scope>
    <source>
        <strain evidence="12">M4Ah</strain>
    </source>
</reference>
<evidence type="ECO:0000256" key="5">
    <source>
        <dbReference type="ARBA" id="ARBA00022806"/>
    </source>
</evidence>
<dbReference type="InterPro" id="IPR036101">
    <property type="entry name" value="CarD-like/TRCF_RID_sf"/>
</dbReference>
<dbReference type="PROSITE" id="PS51192">
    <property type="entry name" value="HELICASE_ATP_BIND_1"/>
    <property type="match status" value="1"/>
</dbReference>
<keyword evidence="1 9" id="KW-0963">Cytoplasm</keyword>
<feature type="domain" description="Helicase ATP-binding" evidence="10">
    <location>
        <begin position="611"/>
        <end position="772"/>
    </location>
</feature>
<dbReference type="InterPro" id="IPR037235">
    <property type="entry name" value="TRCF-like_C_D7"/>
</dbReference>
<evidence type="ECO:0000313" key="12">
    <source>
        <dbReference type="EMBL" id="MDI6452229.1"/>
    </source>
</evidence>
<evidence type="ECO:0000259" key="11">
    <source>
        <dbReference type="PROSITE" id="PS51194"/>
    </source>
</evidence>
<comment type="similarity">
    <text evidence="9">In the N-terminal section; belongs to the UvrB family.</text>
</comment>
<dbReference type="PANTHER" id="PTHR47964:SF1">
    <property type="entry name" value="ATP-DEPENDENT DNA HELICASE HOMOLOG RECG, CHLOROPLASTIC"/>
    <property type="match status" value="1"/>
</dbReference>
<dbReference type="GO" id="GO:0003684">
    <property type="term" value="F:damaged DNA binding"/>
    <property type="evidence" value="ECO:0007669"/>
    <property type="project" value="InterPro"/>
</dbReference>
<dbReference type="Proteomes" id="UP001431532">
    <property type="component" value="Unassembled WGS sequence"/>
</dbReference>
<dbReference type="Pfam" id="PF02559">
    <property type="entry name" value="CarD_TRCF_RID"/>
    <property type="match status" value="1"/>
</dbReference>
<keyword evidence="5" id="KW-0347">Helicase</keyword>
<comment type="caution">
    <text evidence="12">The sequence shown here is derived from an EMBL/GenBank/DDBJ whole genome shotgun (WGS) entry which is preliminary data.</text>
</comment>
<dbReference type="InterPro" id="IPR014001">
    <property type="entry name" value="Helicase_ATP-bd"/>
</dbReference>
<keyword evidence="6 9" id="KW-0067">ATP-binding</keyword>
<keyword evidence="2 9" id="KW-0547">Nucleotide-binding</keyword>
<dbReference type="CDD" id="cd17991">
    <property type="entry name" value="DEXHc_TRCF"/>
    <property type="match status" value="1"/>
</dbReference>
<dbReference type="SUPFAM" id="SSF52540">
    <property type="entry name" value="P-loop containing nucleoside triphosphate hydrolases"/>
    <property type="match status" value="2"/>
</dbReference>
<dbReference type="PANTHER" id="PTHR47964">
    <property type="entry name" value="ATP-DEPENDENT DNA HELICASE HOMOLOG RECG, CHLOROPLASTIC"/>
    <property type="match status" value="1"/>
</dbReference>
<dbReference type="InterPro" id="IPR041471">
    <property type="entry name" value="UvrB_inter"/>
</dbReference>
<evidence type="ECO:0000256" key="3">
    <source>
        <dbReference type="ARBA" id="ARBA00022763"/>
    </source>
</evidence>
<name>A0AAW6U985_9MOLU</name>
<dbReference type="GO" id="GO:0003678">
    <property type="term" value="F:DNA helicase activity"/>
    <property type="evidence" value="ECO:0007669"/>
    <property type="project" value="TreeGrafter"/>
</dbReference>
<keyword evidence="3 9" id="KW-0227">DNA damage</keyword>
<dbReference type="Gene3D" id="3.40.50.300">
    <property type="entry name" value="P-loop containing nucleotide triphosphate hydrolases"/>
    <property type="match status" value="2"/>
</dbReference>
<dbReference type="InterPro" id="IPR003711">
    <property type="entry name" value="CarD-like/TRCF_RID"/>
</dbReference>
<dbReference type="GO" id="GO:0016787">
    <property type="term" value="F:hydrolase activity"/>
    <property type="evidence" value="ECO:0007669"/>
    <property type="project" value="UniProtKB-KW"/>
</dbReference>
<dbReference type="Gene3D" id="3.40.50.11180">
    <property type="match status" value="1"/>
</dbReference>
<dbReference type="InterPro" id="IPR027417">
    <property type="entry name" value="P-loop_NTPase"/>
</dbReference>
<dbReference type="SMART" id="SM00982">
    <property type="entry name" value="TRCF"/>
    <property type="match status" value="1"/>
</dbReference>